<evidence type="ECO:0000313" key="2">
    <source>
        <dbReference type="EMBL" id="RWS17419.1"/>
    </source>
</evidence>
<reference evidence="2 3" key="1">
    <citation type="journal article" date="2018" name="Gigascience">
        <title>Genomes of trombidid mites reveal novel predicted allergens and laterally-transferred genes associated with secondary metabolism.</title>
        <authorList>
            <person name="Dong X."/>
            <person name="Chaisiri K."/>
            <person name="Xia D."/>
            <person name="Armstrong S.D."/>
            <person name="Fang Y."/>
            <person name="Donnelly M.J."/>
            <person name="Kadowaki T."/>
            <person name="McGarry J.W."/>
            <person name="Darby A.C."/>
            <person name="Makepeace B.L."/>
        </authorList>
    </citation>
    <scope>NUCLEOTIDE SEQUENCE [LARGE SCALE GENOMIC DNA]</scope>
    <source>
        <strain evidence="2">UoL-WK</strain>
    </source>
</reference>
<keyword evidence="3" id="KW-1185">Reference proteome</keyword>
<dbReference type="Proteomes" id="UP000285301">
    <property type="component" value="Unassembled WGS sequence"/>
</dbReference>
<protein>
    <submittedName>
        <fullName evidence="2">UPF0462 protein C4orf33-like protein</fullName>
    </submittedName>
</protein>
<dbReference type="EMBL" id="NCKU01000077">
    <property type="protein sequence ID" value="RWS17419.1"/>
    <property type="molecule type" value="Genomic_DNA"/>
</dbReference>
<accession>A0A443RQ72</accession>
<dbReference type="AlphaFoldDB" id="A0A443RQ72"/>
<evidence type="ECO:0000313" key="3">
    <source>
        <dbReference type="Proteomes" id="UP000285301"/>
    </source>
</evidence>
<organism evidence="2 3">
    <name type="scientific">Dinothrombium tinctorium</name>
    <dbReference type="NCBI Taxonomy" id="1965070"/>
    <lineage>
        <taxon>Eukaryota</taxon>
        <taxon>Metazoa</taxon>
        <taxon>Ecdysozoa</taxon>
        <taxon>Arthropoda</taxon>
        <taxon>Chelicerata</taxon>
        <taxon>Arachnida</taxon>
        <taxon>Acari</taxon>
        <taxon>Acariformes</taxon>
        <taxon>Trombidiformes</taxon>
        <taxon>Prostigmata</taxon>
        <taxon>Anystina</taxon>
        <taxon>Parasitengona</taxon>
        <taxon>Trombidioidea</taxon>
        <taxon>Trombidiidae</taxon>
        <taxon>Dinothrombium</taxon>
    </lineage>
</organism>
<evidence type="ECO:0000256" key="1">
    <source>
        <dbReference type="ARBA" id="ARBA00038085"/>
    </source>
</evidence>
<gene>
    <name evidence="2" type="ORF">B4U79_03280</name>
</gene>
<sequence>MGFCISTLWNGVAIEESDKVELSLSKCEHNEGLAIEIDAPFYNNAKPNAESGVLMGLWDYEVVEAFFLGENNRYLELEFGPFGHYLVLLLNGSRNIISHSLNLNDCKAKIDGKRWKANAVIPNDYFPKNVRKFNAYAIHNEGSERKYLALYPTPENKFEDPDFHRLEYFREINFKLFFNTNQESDIWKRAVNKT</sequence>
<dbReference type="Gene3D" id="2.60.40.1190">
    <property type="match status" value="1"/>
</dbReference>
<name>A0A443RQ72_9ACAR</name>
<comment type="caution">
    <text evidence="2">The sequence shown here is derived from an EMBL/GenBank/DDBJ whole genome shotgun (WGS) entry which is preliminary data.</text>
</comment>
<dbReference type="PANTHER" id="PTHR31475:SF5">
    <property type="entry name" value="UPF0462 PROTEIN C4ORF33 HOMOLOG"/>
    <property type="match status" value="1"/>
</dbReference>
<comment type="similarity">
    <text evidence="1">Belongs to the UPF0462 family.</text>
</comment>
<dbReference type="PANTHER" id="PTHR31475">
    <property type="entry name" value="UPF0462 PROTEIN"/>
    <property type="match status" value="1"/>
</dbReference>
<proteinExistence type="inferred from homology"/>
<dbReference type="OrthoDB" id="10056816at2759"/>